<keyword evidence="1" id="KW-1133">Transmembrane helix</keyword>
<feature type="domain" description="MgtC/SapB/SrpB/YhiD N-terminal" evidence="2">
    <location>
        <begin position="9"/>
        <end position="134"/>
    </location>
</feature>
<feature type="transmembrane region" description="Helical" evidence="1">
    <location>
        <begin position="235"/>
        <end position="259"/>
    </location>
</feature>
<keyword evidence="5" id="KW-1185">Reference proteome</keyword>
<feature type="transmembrane region" description="Helical" evidence="1">
    <location>
        <begin position="37"/>
        <end position="56"/>
    </location>
</feature>
<comment type="caution">
    <text evidence="4">The sequence shown here is derived from an EMBL/GenBank/DDBJ whole genome shotgun (WGS) entry which is preliminary data.</text>
</comment>
<sequence length="418" mass="42222">MTIDQFEALGLALLLGTLVGAERGWQSREELPGTRVAGIRTFALLALLGGIAGLHIATPLSALSLLLVAGALLALLLGYRADMHHDARVSATSTIAGVLTVGWGATAGAGEFALASVGTGATLVLLASRRGLHHLLEHVSETDLQASLRLVLVVLVVLPLLPDANLGPFGALNPRRIWLVVVTTGSISFIGYMLARWLGERRGMLAVAIVGSMVSSTAVTLEAARRLREGAAGGFVNAAVPLASAVMLTRSLVLVALLAPAALVAVASAVAPALGVSVIAAGLLLIVRKASERDGGGKPPQAPGLGLALLFAASVAILALASAWVEHNWGDRNAALVIATGGTFDIDAAIAAVGALPSGTLSPRAAALALTAPTLLNTLFKLVLFVGIAGWRRSLAGTVSLALVAVVLGGAVVILLGA</sequence>
<feature type="transmembrane region" description="Helical" evidence="1">
    <location>
        <begin position="368"/>
        <end position="389"/>
    </location>
</feature>
<feature type="transmembrane region" description="Helical" evidence="1">
    <location>
        <begin position="146"/>
        <end position="165"/>
    </location>
</feature>
<feature type="transmembrane region" description="Helical" evidence="1">
    <location>
        <begin position="204"/>
        <end position="223"/>
    </location>
</feature>
<keyword evidence="1" id="KW-0472">Membrane</keyword>
<dbReference type="Pfam" id="PF13194">
    <property type="entry name" value="DUF4010"/>
    <property type="match status" value="1"/>
</dbReference>
<reference evidence="5" key="1">
    <citation type="journal article" date="2019" name="Int. J. Syst. Evol. Microbiol.">
        <title>The Global Catalogue of Microorganisms (GCM) 10K type strain sequencing project: providing services to taxonomists for standard genome sequencing and annotation.</title>
        <authorList>
            <consortium name="The Broad Institute Genomics Platform"/>
            <consortium name="The Broad Institute Genome Sequencing Center for Infectious Disease"/>
            <person name="Wu L."/>
            <person name="Ma J."/>
        </authorList>
    </citation>
    <scope>NUCLEOTIDE SEQUENCE [LARGE SCALE GENOMIC DNA]</scope>
    <source>
        <strain evidence="5">CGMCC 1.15959</strain>
    </source>
</reference>
<dbReference type="PANTHER" id="PTHR39084:SF1">
    <property type="entry name" value="DUF4010 DOMAIN-CONTAINING PROTEIN"/>
    <property type="match status" value="1"/>
</dbReference>
<accession>A0ABQ1SB39</accession>
<dbReference type="Proteomes" id="UP000619041">
    <property type="component" value="Unassembled WGS sequence"/>
</dbReference>
<proteinExistence type="predicted"/>
<evidence type="ECO:0000313" key="4">
    <source>
        <dbReference type="EMBL" id="GGD99450.1"/>
    </source>
</evidence>
<organism evidence="4 5">
    <name type="scientific">Tsuneonella deserti</name>
    <dbReference type="NCBI Taxonomy" id="2035528"/>
    <lineage>
        <taxon>Bacteria</taxon>
        <taxon>Pseudomonadati</taxon>
        <taxon>Pseudomonadota</taxon>
        <taxon>Alphaproteobacteria</taxon>
        <taxon>Sphingomonadales</taxon>
        <taxon>Erythrobacteraceae</taxon>
        <taxon>Tsuneonella</taxon>
    </lineage>
</organism>
<gene>
    <name evidence="4" type="ORF">GCM10011515_19080</name>
</gene>
<dbReference type="InterPro" id="IPR025105">
    <property type="entry name" value="DUF4010"/>
</dbReference>
<dbReference type="PANTHER" id="PTHR39084">
    <property type="entry name" value="MEMBRANE PROTEIN-RELATED"/>
    <property type="match status" value="1"/>
</dbReference>
<name>A0ABQ1SB39_9SPHN</name>
<evidence type="ECO:0000256" key="1">
    <source>
        <dbReference type="SAM" id="Phobius"/>
    </source>
</evidence>
<dbReference type="RefSeq" id="WP_188644919.1">
    <property type="nucleotide sequence ID" value="NZ_BMKL01000001.1"/>
</dbReference>
<keyword evidence="1" id="KW-0812">Transmembrane</keyword>
<evidence type="ECO:0000259" key="2">
    <source>
        <dbReference type="Pfam" id="PF02308"/>
    </source>
</evidence>
<feature type="transmembrane region" description="Helical" evidence="1">
    <location>
        <begin position="307"/>
        <end position="325"/>
    </location>
</feature>
<dbReference type="InterPro" id="IPR049177">
    <property type="entry name" value="MgtC_SapB_SrpB_YhiD_N"/>
</dbReference>
<feature type="transmembrane region" description="Helical" evidence="1">
    <location>
        <begin position="337"/>
        <end position="356"/>
    </location>
</feature>
<feature type="transmembrane region" description="Helical" evidence="1">
    <location>
        <begin position="62"/>
        <end position="81"/>
    </location>
</feature>
<feature type="domain" description="DUF4010" evidence="3">
    <location>
        <begin position="186"/>
        <end position="386"/>
    </location>
</feature>
<dbReference type="EMBL" id="BMKL01000001">
    <property type="protein sequence ID" value="GGD99450.1"/>
    <property type="molecule type" value="Genomic_DNA"/>
</dbReference>
<protein>
    <submittedName>
        <fullName evidence="4">Membrane protein</fullName>
    </submittedName>
</protein>
<dbReference type="Pfam" id="PF02308">
    <property type="entry name" value="MgtC"/>
    <property type="match status" value="1"/>
</dbReference>
<evidence type="ECO:0000313" key="5">
    <source>
        <dbReference type="Proteomes" id="UP000619041"/>
    </source>
</evidence>
<evidence type="ECO:0000259" key="3">
    <source>
        <dbReference type="Pfam" id="PF13194"/>
    </source>
</evidence>
<feature type="transmembrane region" description="Helical" evidence="1">
    <location>
        <begin position="177"/>
        <end position="198"/>
    </location>
</feature>
<feature type="transmembrane region" description="Helical" evidence="1">
    <location>
        <begin position="395"/>
        <end position="416"/>
    </location>
</feature>
<feature type="transmembrane region" description="Helical" evidence="1">
    <location>
        <begin position="265"/>
        <end position="287"/>
    </location>
</feature>